<protein>
    <submittedName>
        <fullName evidence="1">Uncharacterized protein</fullName>
    </submittedName>
</protein>
<dbReference type="KEGG" id="vg:35382067"/>
<reference evidence="1" key="1">
    <citation type="submission" date="2017-08" db="EMBL/GenBank/DDBJ databases">
        <authorList>
            <consortium name="Urmite Genomes"/>
        </authorList>
    </citation>
    <scope>NUCLEOTIDE SEQUENCE [LARGE SCALE GENOMIC DNA]</scope>
    <source>
        <strain evidence="1">IHUMI-LCC2</strain>
    </source>
</reference>
<feature type="non-terminal residue" evidence="1">
    <location>
        <position position="1"/>
    </location>
</feature>
<dbReference type="RefSeq" id="YP_009448501.1">
    <property type="nucleotide sequence ID" value="NC_036594.1"/>
</dbReference>
<dbReference type="GeneID" id="35382067"/>
<keyword evidence="2" id="KW-1185">Reference proteome</keyword>
<dbReference type="Proteomes" id="UP000236316">
    <property type="component" value="Segment"/>
</dbReference>
<evidence type="ECO:0000313" key="2">
    <source>
        <dbReference type="Proteomes" id="UP000236316"/>
    </source>
</evidence>
<proteinExistence type="predicted"/>
<dbReference type="EMBL" id="LT906555">
    <property type="protein sequence ID" value="SNW62199.1"/>
    <property type="molecule type" value="Genomic_DNA"/>
</dbReference>
<accession>A0A2I2L407</accession>
<name>A0A2I2L407_9VIRU</name>
<sequence length="366" mass="43315">LIFYNYHFGYIRIMEDIPLEILLNIIKNGDIKTSLNIRSLCKDYFYSNIINEEINIILQKNFNTIIGNRLSQYGVDKNDFDNILIKNNACISGSYPLSCITNNMKNSSDIDIYYKMTKPTKSWEYSDLETDICNLFNIYIGDIMHTPHMFLHKNKPENYNNTYDTVNSIYNEEIVFVRNIVIKNGDNNIKLDLIMLNVKPEEFIESNFDIDGCQIIYNGKNLYHPTKELYNFIDRNVEIVRLSKVFPQYDVMNSLSDLILSMKSNINNNNLSNKYLPYIHYLDIELDKLLNKDININLFLKIKNLLLLYKNIIPENLDIVYNNSLMIEGDKIKCRNSWLRIYRLLLRCLKYAHKGYTIKNFNDYFL</sequence>
<organism evidence="1">
    <name type="scientific">Orpheovirus IHUMI-LCC2</name>
    <dbReference type="NCBI Taxonomy" id="2023057"/>
    <lineage>
        <taxon>Viruses</taxon>
        <taxon>Varidnaviria</taxon>
        <taxon>Bamfordvirae</taxon>
        <taxon>Nucleocytoviricota</taxon>
        <taxon>Megaviricetes</taxon>
        <taxon>Pimascovirales</taxon>
        <taxon>Ocovirineae</taxon>
        <taxon>Orpheoviridae</taxon>
        <taxon>Alphaorpheovirus</taxon>
        <taxon>Alphaorpheovirus massiliense</taxon>
    </lineage>
</organism>
<evidence type="ECO:0000313" key="1">
    <source>
        <dbReference type="EMBL" id="SNW62199.1"/>
    </source>
</evidence>
<gene>
    <name evidence="1" type="ORF">ORPV_295</name>
</gene>